<feature type="region of interest" description="Disordered" evidence="4">
    <location>
        <begin position="42"/>
        <end position="112"/>
    </location>
</feature>
<proteinExistence type="predicted"/>
<evidence type="ECO:0000256" key="2">
    <source>
        <dbReference type="ARBA" id="ARBA00023043"/>
    </source>
</evidence>
<feature type="non-terminal residue" evidence="5">
    <location>
        <position position="220"/>
    </location>
</feature>
<feature type="compositionally biased region" description="Low complexity" evidence="4">
    <location>
        <begin position="76"/>
        <end position="89"/>
    </location>
</feature>
<name>A0ABV0ZGS5_9TELE</name>
<dbReference type="Proteomes" id="UP001469553">
    <property type="component" value="Unassembled WGS sequence"/>
</dbReference>
<organism evidence="5 6">
    <name type="scientific">Ameca splendens</name>
    <dbReference type="NCBI Taxonomy" id="208324"/>
    <lineage>
        <taxon>Eukaryota</taxon>
        <taxon>Metazoa</taxon>
        <taxon>Chordata</taxon>
        <taxon>Craniata</taxon>
        <taxon>Vertebrata</taxon>
        <taxon>Euteleostomi</taxon>
        <taxon>Actinopterygii</taxon>
        <taxon>Neopterygii</taxon>
        <taxon>Teleostei</taxon>
        <taxon>Neoteleostei</taxon>
        <taxon>Acanthomorphata</taxon>
        <taxon>Ovalentaria</taxon>
        <taxon>Atherinomorphae</taxon>
        <taxon>Cyprinodontiformes</taxon>
        <taxon>Goodeidae</taxon>
        <taxon>Ameca</taxon>
    </lineage>
</organism>
<dbReference type="PANTHER" id="PTHR24171:SF8">
    <property type="entry name" value="BRCA1-ASSOCIATED RING DOMAIN PROTEIN 1"/>
    <property type="match status" value="1"/>
</dbReference>
<dbReference type="EMBL" id="JAHRIP010062252">
    <property type="protein sequence ID" value="MEQ2305320.1"/>
    <property type="molecule type" value="Genomic_DNA"/>
</dbReference>
<dbReference type="SUPFAM" id="SSF48403">
    <property type="entry name" value="Ankyrin repeat"/>
    <property type="match status" value="1"/>
</dbReference>
<protein>
    <submittedName>
        <fullName evidence="5">Uncharacterized protein</fullName>
    </submittedName>
</protein>
<evidence type="ECO:0000256" key="4">
    <source>
        <dbReference type="SAM" id="MobiDB-lite"/>
    </source>
</evidence>
<dbReference type="PANTHER" id="PTHR24171">
    <property type="entry name" value="ANKYRIN REPEAT DOMAIN-CONTAINING PROTEIN 39-RELATED"/>
    <property type="match status" value="1"/>
</dbReference>
<dbReference type="Pfam" id="PF12796">
    <property type="entry name" value="Ank_2"/>
    <property type="match status" value="1"/>
</dbReference>
<dbReference type="InterPro" id="IPR002110">
    <property type="entry name" value="Ankyrin_rpt"/>
</dbReference>
<gene>
    <name evidence="5" type="ORF">AMECASPLE_036528</name>
</gene>
<keyword evidence="1" id="KW-0677">Repeat</keyword>
<feature type="repeat" description="ANK" evidence="3">
    <location>
        <begin position="180"/>
        <end position="212"/>
    </location>
</feature>
<sequence length="220" mass="23968">MASASISRSGSAGSSVAFEDYSLYSNLSDDELLQLAIERSLTETHHSASTDNSATVPTTTATTATSRFQDEPNQLNTNRYQRRSSSSQNPPAPQTSVQYSSPNPPTEKPPDLEEEPLFRAIREGNANKVKALAMCPGTNLMLPSKPGWLAVHQAAWFGQDSCLRMLLSAQPGMVNKRTSRGETPLLVAVSRVQQGCVQVLLENGADPEIPNYEKETPLYR</sequence>
<accession>A0ABV0ZGS5</accession>
<dbReference type="SMART" id="SM00248">
    <property type="entry name" value="ANK"/>
    <property type="match status" value="3"/>
</dbReference>
<dbReference type="InterPro" id="IPR036770">
    <property type="entry name" value="Ankyrin_rpt-contain_sf"/>
</dbReference>
<evidence type="ECO:0000256" key="3">
    <source>
        <dbReference type="PROSITE-ProRule" id="PRU00023"/>
    </source>
</evidence>
<feature type="compositionally biased region" description="Low complexity" evidence="4">
    <location>
        <begin position="49"/>
        <end position="66"/>
    </location>
</feature>
<reference evidence="5 6" key="1">
    <citation type="submission" date="2021-06" db="EMBL/GenBank/DDBJ databases">
        <authorList>
            <person name="Palmer J.M."/>
        </authorList>
    </citation>
    <scope>NUCLEOTIDE SEQUENCE [LARGE SCALE GENOMIC DNA]</scope>
    <source>
        <strain evidence="5 6">AS_MEX2019</strain>
        <tissue evidence="5">Muscle</tissue>
    </source>
</reference>
<keyword evidence="6" id="KW-1185">Reference proteome</keyword>
<dbReference type="PROSITE" id="PS50297">
    <property type="entry name" value="ANK_REP_REGION"/>
    <property type="match status" value="1"/>
</dbReference>
<evidence type="ECO:0000313" key="6">
    <source>
        <dbReference type="Proteomes" id="UP001469553"/>
    </source>
</evidence>
<dbReference type="Gene3D" id="1.25.40.20">
    <property type="entry name" value="Ankyrin repeat-containing domain"/>
    <property type="match status" value="1"/>
</dbReference>
<evidence type="ECO:0000313" key="5">
    <source>
        <dbReference type="EMBL" id="MEQ2305320.1"/>
    </source>
</evidence>
<evidence type="ECO:0000256" key="1">
    <source>
        <dbReference type="ARBA" id="ARBA00022737"/>
    </source>
</evidence>
<dbReference type="PROSITE" id="PS50088">
    <property type="entry name" value="ANK_REPEAT"/>
    <property type="match status" value="1"/>
</dbReference>
<keyword evidence="2 3" id="KW-0040">ANK repeat</keyword>
<comment type="caution">
    <text evidence="5">The sequence shown here is derived from an EMBL/GenBank/DDBJ whole genome shotgun (WGS) entry which is preliminary data.</text>
</comment>